<keyword evidence="2" id="KW-1185">Reference proteome</keyword>
<reference evidence="1 2" key="1">
    <citation type="submission" date="2023-07" db="EMBL/GenBank/DDBJ databases">
        <title>Sequencing the genomes of 1000 actinobacteria strains.</title>
        <authorList>
            <person name="Klenk H.-P."/>
        </authorList>
    </citation>
    <scope>NUCLEOTIDE SEQUENCE [LARGE SCALE GENOMIC DNA]</scope>
    <source>
        <strain evidence="1 2">DSM 44710</strain>
    </source>
</reference>
<gene>
    <name evidence="1" type="ORF">J2S43_001996</name>
</gene>
<dbReference type="Proteomes" id="UP001240984">
    <property type="component" value="Unassembled WGS sequence"/>
</dbReference>
<organism evidence="1 2">
    <name type="scientific">Catenuloplanes nepalensis</name>
    <dbReference type="NCBI Taxonomy" id="587533"/>
    <lineage>
        <taxon>Bacteria</taxon>
        <taxon>Bacillati</taxon>
        <taxon>Actinomycetota</taxon>
        <taxon>Actinomycetes</taxon>
        <taxon>Micromonosporales</taxon>
        <taxon>Micromonosporaceae</taxon>
        <taxon>Catenuloplanes</taxon>
    </lineage>
</organism>
<dbReference type="InterPro" id="IPR006616">
    <property type="entry name" value="DM9_repeat"/>
</dbReference>
<dbReference type="RefSeq" id="WP_306828531.1">
    <property type="nucleotide sequence ID" value="NZ_JAUSRA010000001.1"/>
</dbReference>
<dbReference type="PANTHER" id="PTHR31649">
    <property type="entry name" value="AGAP009604-PA"/>
    <property type="match status" value="1"/>
</dbReference>
<dbReference type="Pfam" id="PF11901">
    <property type="entry name" value="DM9"/>
    <property type="match status" value="1"/>
</dbReference>
<sequence length="189" mass="20004">MTDYRWETAADGRIPEGAIPHGYDDDGSPLWVCRVRLHGGLHPGKVRPGLGLAGVAWGGDEIGVPGEYEVLMDRGIWGVAVGGDVPDDAYEAGHEHHGVPLFVARASIDGNNLQLGKVRREFGAANIGYGNEEHTVHAYEVLLRPDAPVFWSAKGPGRAAAGTPQPVTPGQSVTVNGKRVTVTVTVDLS</sequence>
<protein>
    <submittedName>
        <fullName evidence="1">Uncharacterized protein</fullName>
    </submittedName>
</protein>
<evidence type="ECO:0000313" key="2">
    <source>
        <dbReference type="Proteomes" id="UP001240984"/>
    </source>
</evidence>
<accession>A0ABT9MPY2</accession>
<name>A0ABT9MPY2_9ACTN</name>
<proteinExistence type="predicted"/>
<dbReference type="SMART" id="SM00696">
    <property type="entry name" value="DM9"/>
    <property type="match status" value="2"/>
</dbReference>
<comment type="caution">
    <text evidence="1">The sequence shown here is derived from an EMBL/GenBank/DDBJ whole genome shotgun (WGS) entry which is preliminary data.</text>
</comment>
<evidence type="ECO:0000313" key="1">
    <source>
        <dbReference type="EMBL" id="MDP9793484.1"/>
    </source>
</evidence>
<dbReference type="EMBL" id="JAUSRA010000001">
    <property type="protein sequence ID" value="MDP9793484.1"/>
    <property type="molecule type" value="Genomic_DNA"/>
</dbReference>
<dbReference type="PANTHER" id="PTHR31649:SF1">
    <property type="entry name" value="FARNESOIC ACID O-METHYL TRANSFERASE DOMAIN-CONTAINING PROTEIN"/>
    <property type="match status" value="1"/>
</dbReference>